<keyword evidence="2" id="KW-1133">Transmembrane helix</keyword>
<evidence type="ECO:0000256" key="2">
    <source>
        <dbReference type="SAM" id="Phobius"/>
    </source>
</evidence>
<gene>
    <name evidence="3" type="primary">tolA</name>
    <name evidence="3" type="ordered locus">Bfl337</name>
</gene>
<sequence length="434" mass="50734">MTKKIRHLYYYKKTNKKFIYPIIISIMLHIMIFFCLYKQFLLQNTNTVTPIFIDPILKAEQYRNNFINSYSHDQTHNKAQIQKKHDQEQSNRLKISNTTHHSKLNDQTHNKAQIQKKHDQEQSNRLKISNTTHHSKLNDQTHNKAQIQKKHDQEQSNRLKISNTTHHSKLNDQTHNKAQIQKKHDQEQSNRLKISNTTHHSKLNDQTHNKAQIQKKHDQEQSNRLKISNTTHHSKLNDQTHNKAQIQKKHDQEQSNRLKISNTTHHSKLNDQTHNKAQIQKKHDPTLAKNTLIHNQLSKVITDYTILEDLLNNLTKHNIINNNKNDKSYFAKIINNNQYIANNNIKTEEINFYKNMISESIQKKFYNASDYAGKECKLKIQLAPDGKLVSVDTLSGDLSLSHAATVAVKLANIPAPPNIDIYKIFKNTILKFSP</sequence>
<keyword evidence="4" id="KW-1185">Reference proteome</keyword>
<name>Q7VR85_BLOFL</name>
<dbReference type="NCBIfam" id="TIGR02794">
    <property type="entry name" value="tolA_full"/>
    <property type="match status" value="1"/>
</dbReference>
<dbReference type="AlphaFoldDB" id="Q7VR85"/>
<dbReference type="GO" id="GO:0043213">
    <property type="term" value="P:bacteriocin transport"/>
    <property type="evidence" value="ECO:0007669"/>
    <property type="project" value="InterPro"/>
</dbReference>
<dbReference type="SUPFAM" id="SSF74653">
    <property type="entry name" value="TolA/TonB C-terminal domain"/>
    <property type="match status" value="1"/>
</dbReference>
<dbReference type="KEGG" id="bfl:Bfl337"/>
<feature type="compositionally biased region" description="Polar residues" evidence="1">
    <location>
        <begin position="224"/>
        <end position="234"/>
    </location>
</feature>
<dbReference type="Proteomes" id="UP000002192">
    <property type="component" value="Chromosome"/>
</dbReference>
<dbReference type="Pfam" id="PF06519">
    <property type="entry name" value="TolA"/>
    <property type="match status" value="1"/>
</dbReference>
<feature type="transmembrane region" description="Helical" evidence="2">
    <location>
        <begin position="20"/>
        <end position="40"/>
    </location>
</feature>
<dbReference type="Gene3D" id="3.30.1150.10">
    <property type="match status" value="1"/>
</dbReference>
<feature type="region of interest" description="Disordered" evidence="1">
    <location>
        <begin position="97"/>
        <end position="256"/>
    </location>
</feature>
<evidence type="ECO:0000313" key="4">
    <source>
        <dbReference type="Proteomes" id="UP000002192"/>
    </source>
</evidence>
<dbReference type="GO" id="GO:0019534">
    <property type="term" value="F:toxin transmembrane transporter activity"/>
    <property type="evidence" value="ECO:0007669"/>
    <property type="project" value="InterPro"/>
</dbReference>
<reference evidence="3 4" key="1">
    <citation type="journal article" date="2003" name="Proc. Natl. Acad. Sci. U.S.A.">
        <title>The genome sequence of Blochmannia floridanus: comparative analysis of reduced genomes.</title>
        <authorList>
            <person name="Gil R."/>
            <person name="Silva F.J."/>
            <person name="Zientz E."/>
            <person name="Delmotte F."/>
            <person name="Gonzalez-Candelas F."/>
            <person name="Latorre A."/>
            <person name="Rausell C."/>
            <person name="Kramerbeek J."/>
            <person name="Gadau J."/>
            <person name="Hoelldobler B."/>
            <person name="van Ham R.C.H.J."/>
            <person name="Gross R."/>
            <person name="Moya A."/>
        </authorList>
    </citation>
    <scope>NUCLEOTIDE SEQUENCE [LARGE SCALE GENOMIC DNA]</scope>
</reference>
<feature type="compositionally biased region" description="Polar residues" evidence="1">
    <location>
        <begin position="125"/>
        <end position="135"/>
    </location>
</feature>
<dbReference type="InterPro" id="IPR014161">
    <property type="entry name" value="Tol-Pal_TolA"/>
</dbReference>
<dbReference type="HOGENOM" id="CLU_699553_0_0_6"/>
<evidence type="ECO:0000256" key="1">
    <source>
        <dbReference type="SAM" id="MobiDB-lite"/>
    </source>
</evidence>
<dbReference type="EMBL" id="BX248583">
    <property type="protein sequence ID" value="CAD83404.1"/>
    <property type="molecule type" value="Genomic_DNA"/>
</dbReference>
<keyword evidence="2" id="KW-0472">Membrane</keyword>
<dbReference type="OrthoDB" id="7068768at2"/>
<keyword evidence="2" id="KW-0812">Transmembrane</keyword>
<protein>
    <submittedName>
        <fullName evidence="3">TolA protein</fullName>
    </submittedName>
</protein>
<feature type="compositionally biased region" description="Polar residues" evidence="1">
    <location>
        <begin position="158"/>
        <end position="168"/>
    </location>
</feature>
<proteinExistence type="predicted"/>
<feature type="compositionally biased region" description="Polar residues" evidence="1">
    <location>
        <begin position="191"/>
        <end position="201"/>
    </location>
</feature>
<evidence type="ECO:0000313" key="3">
    <source>
        <dbReference type="EMBL" id="CAD83404.1"/>
    </source>
</evidence>
<dbReference type="GO" id="GO:0016020">
    <property type="term" value="C:membrane"/>
    <property type="evidence" value="ECO:0007669"/>
    <property type="project" value="InterPro"/>
</dbReference>
<dbReference type="eggNOG" id="COG3064">
    <property type="taxonomic scope" value="Bacteria"/>
</dbReference>
<accession>Q7VR85</accession>
<dbReference type="STRING" id="203907.Bfl337"/>
<organism evidence="3 4">
    <name type="scientific">Blochmanniella floridana</name>
    <dbReference type="NCBI Taxonomy" id="203907"/>
    <lineage>
        <taxon>Bacteria</taxon>
        <taxon>Pseudomonadati</taxon>
        <taxon>Pseudomonadota</taxon>
        <taxon>Gammaproteobacteria</taxon>
        <taxon>Enterobacterales</taxon>
        <taxon>Enterobacteriaceae</taxon>
        <taxon>ant endosymbionts</taxon>
        <taxon>Candidatus Blochmanniella</taxon>
    </lineage>
</organism>